<evidence type="ECO:0000256" key="1">
    <source>
        <dbReference type="ARBA" id="ARBA00023027"/>
    </source>
</evidence>
<dbReference type="RefSeq" id="WP_193497234.1">
    <property type="nucleotide sequence ID" value="NZ_CP063169.1"/>
</dbReference>
<feature type="domain" description="GFO/IDH/MocA-like oxidoreductase" evidence="3">
    <location>
        <begin position="124"/>
        <end position="239"/>
    </location>
</feature>
<dbReference type="KEGG" id="halt:IM660_18555"/>
<protein>
    <submittedName>
        <fullName evidence="4">Gfo/Idh/MocA family oxidoreductase</fullName>
    </submittedName>
</protein>
<dbReference type="SUPFAM" id="SSF55347">
    <property type="entry name" value="Glyceraldehyde-3-phosphate dehydrogenase-like, C-terminal domain"/>
    <property type="match status" value="1"/>
</dbReference>
<dbReference type="Pfam" id="PF01408">
    <property type="entry name" value="GFO_IDH_MocA"/>
    <property type="match status" value="1"/>
</dbReference>
<reference evidence="4 5" key="1">
    <citation type="submission" date="2020-10" db="EMBL/GenBank/DDBJ databases">
        <title>Haloactinobacterium sp. RN3S43, a bacterium isolated from saline soil.</title>
        <authorList>
            <person name="Sun J.-Q."/>
        </authorList>
    </citation>
    <scope>NUCLEOTIDE SEQUENCE [LARGE SCALE GENOMIC DNA]</scope>
    <source>
        <strain evidence="4 5">RN3S43</strain>
    </source>
</reference>
<feature type="domain" description="Gfo/Idh/MocA-like oxidoreductase N-terminal" evidence="2">
    <location>
        <begin position="1"/>
        <end position="116"/>
    </location>
</feature>
<gene>
    <name evidence="4" type="ORF">IM660_18555</name>
</gene>
<dbReference type="AlphaFoldDB" id="A0A7M1SSM6"/>
<dbReference type="Gene3D" id="3.30.360.10">
    <property type="entry name" value="Dihydrodipicolinate Reductase, domain 2"/>
    <property type="match status" value="1"/>
</dbReference>
<dbReference type="EMBL" id="CP063169">
    <property type="protein sequence ID" value="QOR70559.1"/>
    <property type="molecule type" value="Genomic_DNA"/>
</dbReference>
<keyword evidence="1" id="KW-0520">NAD</keyword>
<dbReference type="InterPro" id="IPR036291">
    <property type="entry name" value="NAD(P)-bd_dom_sf"/>
</dbReference>
<dbReference type="SUPFAM" id="SSF51735">
    <property type="entry name" value="NAD(P)-binding Rossmann-fold domains"/>
    <property type="match status" value="1"/>
</dbReference>
<evidence type="ECO:0000313" key="4">
    <source>
        <dbReference type="EMBL" id="QOR70559.1"/>
    </source>
</evidence>
<proteinExistence type="predicted"/>
<accession>A0A7M1SSM6</accession>
<dbReference type="Proteomes" id="UP000593758">
    <property type="component" value="Chromosome"/>
</dbReference>
<evidence type="ECO:0000259" key="3">
    <source>
        <dbReference type="Pfam" id="PF22725"/>
    </source>
</evidence>
<dbReference type="Pfam" id="PF22725">
    <property type="entry name" value="GFO_IDH_MocA_C3"/>
    <property type="match status" value="1"/>
</dbReference>
<sequence length="312" mass="33953">MRAAVVGCGLIGGIYIDVLRRAGHAVVAVVDIDHDRAAAVAGASPIYADVEEMLSREVVDAVGISTPPESHERIVDRCVQRGIPMLCEKPLALTLPVAESMVARCRQGGVPLAIGFKMRFEALFRRVRDVIESGEIGALRYLHVAHYQQPRPEVWAGRVGVTSETLCHAIDLSRWLMRAEPIAVEGVLTQDRTTGTDEVGRIRLTFDDSHDALIAGGWMPDFPDVGGTRDNVLLAVGERGYALATRPGTLVIESASRRVEDLTTDYRQPFADQWRAFWAVLEGSASPDLAREADALAVQAIIDDLKATPNSH</sequence>
<dbReference type="InterPro" id="IPR051450">
    <property type="entry name" value="Gfo/Idh/MocA_Oxidoreductases"/>
</dbReference>
<dbReference type="GO" id="GO:0000166">
    <property type="term" value="F:nucleotide binding"/>
    <property type="evidence" value="ECO:0007669"/>
    <property type="project" value="InterPro"/>
</dbReference>
<organism evidence="4 5">
    <name type="scientific">Ruania alkalisoli</name>
    <dbReference type="NCBI Taxonomy" id="2779775"/>
    <lineage>
        <taxon>Bacteria</taxon>
        <taxon>Bacillati</taxon>
        <taxon>Actinomycetota</taxon>
        <taxon>Actinomycetes</taxon>
        <taxon>Micrococcales</taxon>
        <taxon>Ruaniaceae</taxon>
        <taxon>Ruania</taxon>
    </lineage>
</organism>
<evidence type="ECO:0000313" key="5">
    <source>
        <dbReference type="Proteomes" id="UP000593758"/>
    </source>
</evidence>
<dbReference type="PANTHER" id="PTHR43377">
    <property type="entry name" value="BILIVERDIN REDUCTASE A"/>
    <property type="match status" value="1"/>
</dbReference>
<name>A0A7M1SSM6_9MICO</name>
<dbReference type="Gene3D" id="3.40.50.720">
    <property type="entry name" value="NAD(P)-binding Rossmann-like Domain"/>
    <property type="match status" value="1"/>
</dbReference>
<keyword evidence="5" id="KW-1185">Reference proteome</keyword>
<dbReference type="InterPro" id="IPR000683">
    <property type="entry name" value="Gfo/Idh/MocA-like_OxRdtase_N"/>
</dbReference>
<dbReference type="InterPro" id="IPR055170">
    <property type="entry name" value="GFO_IDH_MocA-like_dom"/>
</dbReference>
<dbReference type="PANTHER" id="PTHR43377:SF1">
    <property type="entry name" value="BILIVERDIN REDUCTASE A"/>
    <property type="match status" value="1"/>
</dbReference>
<evidence type="ECO:0000259" key="2">
    <source>
        <dbReference type="Pfam" id="PF01408"/>
    </source>
</evidence>